<dbReference type="SUPFAM" id="SSF49562">
    <property type="entry name" value="C2 domain (Calcium/lipid-binding domain, CaLB)"/>
    <property type="match status" value="2"/>
</dbReference>
<dbReference type="SMART" id="SM00239">
    <property type="entry name" value="C2"/>
    <property type="match status" value="2"/>
</dbReference>
<feature type="domain" description="C2" evidence="4">
    <location>
        <begin position="371"/>
        <end position="491"/>
    </location>
</feature>
<comment type="caution">
    <text evidence="5">The sequence shown here is derived from an EMBL/GenBank/DDBJ whole genome shotgun (WGS) entry which is preliminary data.</text>
</comment>
<keyword evidence="3" id="KW-1133">Transmembrane helix</keyword>
<feature type="region of interest" description="Disordered" evidence="2">
    <location>
        <begin position="651"/>
        <end position="671"/>
    </location>
</feature>
<dbReference type="PANTHER" id="PTHR10024">
    <property type="entry name" value="SYNAPTOTAGMIN"/>
    <property type="match status" value="1"/>
</dbReference>
<proteinExistence type="inferred from homology"/>
<comment type="similarity">
    <text evidence="1">Belongs to the synaptotagmin family.</text>
</comment>
<reference evidence="5 6" key="1">
    <citation type="submission" date="2024-02" db="EMBL/GenBank/DDBJ databases">
        <authorList>
            <person name="Daric V."/>
            <person name="Darras S."/>
        </authorList>
    </citation>
    <scope>NUCLEOTIDE SEQUENCE [LARGE SCALE GENOMIC DNA]</scope>
</reference>
<feature type="compositionally biased region" description="Polar residues" evidence="2">
    <location>
        <begin position="280"/>
        <end position="290"/>
    </location>
</feature>
<gene>
    <name evidence="5" type="ORF">CVLEPA_LOCUS4374</name>
</gene>
<keyword evidence="3" id="KW-0472">Membrane</keyword>
<feature type="domain" description="C2" evidence="4">
    <location>
        <begin position="507"/>
        <end position="645"/>
    </location>
</feature>
<feature type="region of interest" description="Disordered" evidence="2">
    <location>
        <begin position="187"/>
        <end position="336"/>
    </location>
</feature>
<dbReference type="InterPro" id="IPR035892">
    <property type="entry name" value="C2_domain_sf"/>
</dbReference>
<dbReference type="PANTHER" id="PTHR10024:SF383">
    <property type="entry name" value="C2 DOMAIN-CONTAINING PROTEIN"/>
    <property type="match status" value="1"/>
</dbReference>
<keyword evidence="3" id="KW-0812">Transmembrane</keyword>
<keyword evidence="6" id="KW-1185">Reference proteome</keyword>
<accession>A0ABP0F5I6</accession>
<feature type="compositionally biased region" description="Low complexity" evidence="2">
    <location>
        <begin position="651"/>
        <end position="667"/>
    </location>
</feature>
<feature type="compositionally biased region" description="Basic and acidic residues" evidence="2">
    <location>
        <begin position="256"/>
        <end position="266"/>
    </location>
</feature>
<protein>
    <recommendedName>
        <fullName evidence="4">C2 domain-containing protein</fullName>
    </recommendedName>
</protein>
<dbReference type="CDD" id="cd00276">
    <property type="entry name" value="C2B_Synaptotagmin"/>
    <property type="match status" value="1"/>
</dbReference>
<dbReference type="Pfam" id="PF00168">
    <property type="entry name" value="C2"/>
    <property type="match status" value="2"/>
</dbReference>
<feature type="transmembrane region" description="Helical" evidence="3">
    <location>
        <begin position="12"/>
        <end position="33"/>
    </location>
</feature>
<evidence type="ECO:0000256" key="3">
    <source>
        <dbReference type="SAM" id="Phobius"/>
    </source>
</evidence>
<evidence type="ECO:0000256" key="2">
    <source>
        <dbReference type="SAM" id="MobiDB-lite"/>
    </source>
</evidence>
<evidence type="ECO:0000313" key="6">
    <source>
        <dbReference type="Proteomes" id="UP001642483"/>
    </source>
</evidence>
<evidence type="ECO:0000259" key="4">
    <source>
        <dbReference type="PROSITE" id="PS50004"/>
    </source>
</evidence>
<organism evidence="5 6">
    <name type="scientific">Clavelina lepadiformis</name>
    <name type="common">Light-bulb sea squirt</name>
    <name type="synonym">Ascidia lepadiformis</name>
    <dbReference type="NCBI Taxonomy" id="159417"/>
    <lineage>
        <taxon>Eukaryota</taxon>
        <taxon>Metazoa</taxon>
        <taxon>Chordata</taxon>
        <taxon>Tunicata</taxon>
        <taxon>Ascidiacea</taxon>
        <taxon>Aplousobranchia</taxon>
        <taxon>Clavelinidae</taxon>
        <taxon>Clavelina</taxon>
    </lineage>
</organism>
<dbReference type="Proteomes" id="UP001642483">
    <property type="component" value="Unassembled WGS sequence"/>
</dbReference>
<evidence type="ECO:0000313" key="5">
    <source>
        <dbReference type="EMBL" id="CAK8674701.1"/>
    </source>
</evidence>
<feature type="compositionally biased region" description="Polar residues" evidence="2">
    <location>
        <begin position="303"/>
        <end position="318"/>
    </location>
</feature>
<dbReference type="EMBL" id="CAWYQH010000013">
    <property type="protein sequence ID" value="CAK8674701.1"/>
    <property type="molecule type" value="Genomic_DNA"/>
</dbReference>
<dbReference type="PROSITE" id="PS50004">
    <property type="entry name" value="C2"/>
    <property type="match status" value="2"/>
</dbReference>
<feature type="compositionally biased region" description="Basic and acidic residues" evidence="2">
    <location>
        <begin position="134"/>
        <end position="144"/>
    </location>
</feature>
<dbReference type="InterPro" id="IPR000008">
    <property type="entry name" value="C2_dom"/>
</dbReference>
<dbReference type="Gene3D" id="2.60.40.150">
    <property type="entry name" value="C2 domain"/>
    <property type="match status" value="2"/>
</dbReference>
<name>A0ABP0F5I6_CLALP</name>
<evidence type="ECO:0000256" key="1">
    <source>
        <dbReference type="ARBA" id="ARBA00006996"/>
    </source>
</evidence>
<feature type="region of interest" description="Disordered" evidence="2">
    <location>
        <begin position="119"/>
        <end position="144"/>
    </location>
</feature>
<sequence>MALNSTPDYLVAIYVAVPLTLVVVSVVSVCYCYRNRKLCFGKKQNEALLPTAPKNRFIVDLGRKRRRASFFGSKNGSFEAISPVNGTQPGDENFGTYIASPIAHPDLVTTFPIGQVQVKQAQPENIKKSKKTRRKEDGKDFNERSLHLGNVRDLRKSEGEIKKSLPRLKIQNQLTLSLEDITDLSWKPTYRPSTPQPQAFPDLVGTSDEERKKSRQSIRFNLTETDKPQTDYLSPTHHLSSYHTSDTDTDSSSMLKNDDLPPRRTSFDLQALRRTLPSDEPNSLQGIRSSISEEDNSYRRPWSSASAGSVTTLNSLSTGREAMTPETPALTTGRRRSSMQMPIDLNQIDPSLYQLQHFRHPSVDSDPGDNESPQLHFTLDYNKDMEVLHVKLIQARNLPAQDFSGTTDPYCTVKLSPGYSARKSKVHKRTIHPEFEEMFTFGISPTALKEKTLEINLFHFDQFSRHECNGTMELKLKDVDFEMTPTFDLCKSFQPVVHHERLEGDVHCGDLMLAISYLRSAEKLTVAIQKARNLRLVDDKKTLPDAYVKVCLCKGTQRLKKKKTATVQTTCNPVFNQALTFNVACDVLQSPDVKILCYVMHDLKLGANFKLGQFELSSGSDDKDAREHFMEMMSQNTSKPIARWHRLKVIPSSTPSSENPPENESIPRYARRRSIAILESLKPHSG</sequence>